<feature type="domain" description="Pyrrolo-quinoline quinone repeat" evidence="2">
    <location>
        <begin position="72"/>
        <end position="305"/>
    </location>
</feature>
<accession>A0A0P6X5Z1</accession>
<dbReference type="InterPro" id="IPR018391">
    <property type="entry name" value="PQQ_b-propeller_rpt"/>
</dbReference>
<gene>
    <name evidence="3" type="ORF">ADN01_14645</name>
</gene>
<dbReference type="EMBL" id="LGCM01000055">
    <property type="protein sequence ID" value="KPL78445.1"/>
    <property type="molecule type" value="Genomic_DNA"/>
</dbReference>
<evidence type="ECO:0000313" key="4">
    <source>
        <dbReference type="Proteomes" id="UP000050501"/>
    </source>
</evidence>
<evidence type="ECO:0000256" key="1">
    <source>
        <dbReference type="SAM" id="MobiDB-lite"/>
    </source>
</evidence>
<proteinExistence type="predicted"/>
<dbReference type="Pfam" id="PF13360">
    <property type="entry name" value="PQQ_2"/>
    <property type="match status" value="1"/>
</dbReference>
<dbReference type="PANTHER" id="PTHR34512:SF30">
    <property type="entry name" value="OUTER MEMBRANE PROTEIN ASSEMBLY FACTOR BAMB"/>
    <property type="match status" value="1"/>
</dbReference>
<dbReference type="SUPFAM" id="SSF50998">
    <property type="entry name" value="Quinoprotein alcohol dehydrogenase-like"/>
    <property type="match status" value="1"/>
</dbReference>
<feature type="compositionally biased region" description="Basic and acidic residues" evidence="1">
    <location>
        <begin position="811"/>
        <end position="822"/>
    </location>
</feature>
<dbReference type="InterPro" id="IPR011047">
    <property type="entry name" value="Quinoprotein_ADH-like_sf"/>
</dbReference>
<dbReference type="SMART" id="SM00564">
    <property type="entry name" value="PQQ"/>
    <property type="match status" value="5"/>
</dbReference>
<dbReference type="InterPro" id="IPR015943">
    <property type="entry name" value="WD40/YVTN_repeat-like_dom_sf"/>
</dbReference>
<keyword evidence="4" id="KW-1185">Reference proteome</keyword>
<organism evidence="3 4">
    <name type="scientific">Levilinea saccharolytica</name>
    <dbReference type="NCBI Taxonomy" id="229921"/>
    <lineage>
        <taxon>Bacteria</taxon>
        <taxon>Bacillati</taxon>
        <taxon>Chloroflexota</taxon>
        <taxon>Anaerolineae</taxon>
        <taxon>Anaerolineales</taxon>
        <taxon>Anaerolineaceae</taxon>
        <taxon>Levilinea</taxon>
    </lineage>
</organism>
<evidence type="ECO:0000259" key="2">
    <source>
        <dbReference type="Pfam" id="PF13360"/>
    </source>
</evidence>
<comment type="caution">
    <text evidence="3">The sequence shown here is derived from an EMBL/GenBank/DDBJ whole genome shotgun (WGS) entry which is preliminary data.</text>
</comment>
<dbReference type="Gene3D" id="2.130.10.10">
    <property type="entry name" value="YVTN repeat-like/Quinoprotein amine dehydrogenase"/>
    <property type="match status" value="2"/>
</dbReference>
<name>A0A0P6X5Z1_9CHLR</name>
<reference evidence="3 4" key="1">
    <citation type="submission" date="2015-07" db="EMBL/GenBank/DDBJ databases">
        <title>Genome sequence of Levilinea saccharolytica DSM 16555.</title>
        <authorList>
            <person name="Hemp J."/>
            <person name="Ward L.M."/>
            <person name="Pace L.A."/>
            <person name="Fischer W.W."/>
        </authorList>
    </citation>
    <scope>NUCLEOTIDE SEQUENCE [LARGE SCALE GENOMIC DNA]</scope>
    <source>
        <strain evidence="3 4">KIBI-1</strain>
    </source>
</reference>
<dbReference type="Proteomes" id="UP000050501">
    <property type="component" value="Unassembled WGS sequence"/>
</dbReference>
<feature type="compositionally biased region" description="Basic and acidic residues" evidence="1">
    <location>
        <begin position="787"/>
        <end position="800"/>
    </location>
</feature>
<dbReference type="AlphaFoldDB" id="A0A0P6X5Z1"/>
<feature type="region of interest" description="Disordered" evidence="1">
    <location>
        <begin position="787"/>
        <end position="831"/>
    </location>
</feature>
<dbReference type="InterPro" id="IPR002372">
    <property type="entry name" value="PQQ_rpt_dom"/>
</dbReference>
<dbReference type="PANTHER" id="PTHR34512">
    <property type="entry name" value="CELL SURFACE PROTEIN"/>
    <property type="match status" value="1"/>
</dbReference>
<protein>
    <recommendedName>
        <fullName evidence="2">Pyrrolo-quinoline quinone repeat domain-containing protein</fullName>
    </recommendedName>
</protein>
<dbReference type="STRING" id="229921.ADN01_14645"/>
<evidence type="ECO:0000313" key="3">
    <source>
        <dbReference type="EMBL" id="KPL78445.1"/>
    </source>
</evidence>
<sequence>MSAKPAVLKDILLLPFSEGQEIGGIHLRNGKLLWRINLQVGYRVRSVISIDRHFLVSICDERPLEIAQSGFLAVVDPATGQMSTLWEGGSSIIGQAVPLDDRLLLRTGANELILFEFNESLHPIWKQALMTWWSAAEPVLAGENILISDGKAMLGEGLLSAYRLSDGEQQWQLPTLGLLPYAPRVIGKTFLYQEGRTTWIARDVNDGKEQWRRNISHAYTPLELSVNGSETIAYSVVRGSKNVTEAGRYQLLAIDTRNGETCWAADLPARPRHLCVVDPETLLLFNDDGSLLTAKTKNGQMIWHYRLGSDEDPLRTEPFAAEGITVAGTRSGKIAAVWLKPNVGNDTDPRVLLQNGDHREAAHAYALHGDFLRAAEIFETNLGEPQKAILLYQHAGDYKRAGELALRQELYEDALRCFKHDGDLEAQARVFLAKGDELTAAEYYEKSNDIRRAAELFEHSGDPARARDLYAQLGDEVNARRVAQKMPPDLDNINWFVKANLLSEAANLAEQAGYLDRAVQLYCKANLPEQEMAVLRRLVNQQKPDRWSMERLADLLRTQGSFEEEARIRSRLCVLIGQGETTAFQQLTLAAADAWYRAACQCEDAEADHLLIAELYETAMHSYQQAYEDERQEICWQKVIFHRRLPRIMVEGQARQVFEEGAFNHITLTVINDGYGIATDIDFKVNPERFDLDIEATTTRFSHLAPDKPLLLDLVLRPKIGLYGNVPLILYWTWKDLAQRVYNARQTTYVRVKSKDESTGVDHPAQIFVNGTYIQTQNGHVEMVGGDKVESGGQKGDKVVVSRGSSPQIEVDQKRSQNHHGDPLQQNQDLSPKLSCPQCKLSIDPGAKHCWGCGMDLTGLVREE</sequence>